<sequence length="114" mass="12348">MNGEENFATRGLPSDDCLSQTGMCALLCHSSSRHPAKRLRDRARLTQHCRLAVTVILFTSPLPLPLPLPIDDLVLRSKQAVSSTSSSTTPNCQATYPPRPAAGNSNNKNVARHV</sequence>
<dbReference type="EMBL" id="ML986484">
    <property type="protein sequence ID" value="KAF2281557.1"/>
    <property type="molecule type" value="Genomic_DNA"/>
</dbReference>
<keyword evidence="3" id="KW-1185">Reference proteome</keyword>
<evidence type="ECO:0000313" key="3">
    <source>
        <dbReference type="Proteomes" id="UP000800097"/>
    </source>
</evidence>
<evidence type="ECO:0000256" key="1">
    <source>
        <dbReference type="SAM" id="MobiDB-lite"/>
    </source>
</evidence>
<feature type="compositionally biased region" description="Polar residues" evidence="1">
    <location>
        <begin position="103"/>
        <end position="114"/>
    </location>
</feature>
<dbReference type="Proteomes" id="UP000800097">
    <property type="component" value="Unassembled WGS sequence"/>
</dbReference>
<evidence type="ECO:0000313" key="2">
    <source>
        <dbReference type="EMBL" id="KAF2281557.1"/>
    </source>
</evidence>
<accession>A0A6A6JYS1</accession>
<proteinExistence type="predicted"/>
<dbReference type="RefSeq" id="XP_033659094.1">
    <property type="nucleotide sequence ID" value="XM_033797469.1"/>
</dbReference>
<reference evidence="2" key="1">
    <citation type="journal article" date="2020" name="Stud. Mycol.">
        <title>101 Dothideomycetes genomes: a test case for predicting lifestyles and emergence of pathogens.</title>
        <authorList>
            <person name="Haridas S."/>
            <person name="Albert R."/>
            <person name="Binder M."/>
            <person name="Bloem J."/>
            <person name="Labutti K."/>
            <person name="Salamov A."/>
            <person name="Andreopoulos B."/>
            <person name="Baker S."/>
            <person name="Barry K."/>
            <person name="Bills G."/>
            <person name="Bluhm B."/>
            <person name="Cannon C."/>
            <person name="Castanera R."/>
            <person name="Culley D."/>
            <person name="Daum C."/>
            <person name="Ezra D."/>
            <person name="Gonzalez J."/>
            <person name="Henrissat B."/>
            <person name="Kuo A."/>
            <person name="Liang C."/>
            <person name="Lipzen A."/>
            <person name="Lutzoni F."/>
            <person name="Magnuson J."/>
            <person name="Mondo S."/>
            <person name="Nolan M."/>
            <person name="Ohm R."/>
            <person name="Pangilinan J."/>
            <person name="Park H.-J."/>
            <person name="Ramirez L."/>
            <person name="Alfaro M."/>
            <person name="Sun H."/>
            <person name="Tritt A."/>
            <person name="Yoshinaga Y."/>
            <person name="Zwiers L.-H."/>
            <person name="Turgeon B."/>
            <person name="Goodwin S."/>
            <person name="Spatafora J."/>
            <person name="Crous P."/>
            <person name="Grigoriev I."/>
        </authorList>
    </citation>
    <scope>NUCLEOTIDE SEQUENCE</scope>
    <source>
        <strain evidence="2">CBS 379.55</strain>
    </source>
</reference>
<organism evidence="2 3">
    <name type="scientific">Westerdykella ornata</name>
    <dbReference type="NCBI Taxonomy" id="318751"/>
    <lineage>
        <taxon>Eukaryota</taxon>
        <taxon>Fungi</taxon>
        <taxon>Dikarya</taxon>
        <taxon>Ascomycota</taxon>
        <taxon>Pezizomycotina</taxon>
        <taxon>Dothideomycetes</taxon>
        <taxon>Pleosporomycetidae</taxon>
        <taxon>Pleosporales</taxon>
        <taxon>Sporormiaceae</taxon>
        <taxon>Westerdykella</taxon>
    </lineage>
</organism>
<name>A0A6A6JYS1_WESOR</name>
<feature type="region of interest" description="Disordered" evidence="1">
    <location>
        <begin position="81"/>
        <end position="114"/>
    </location>
</feature>
<protein>
    <submittedName>
        <fullName evidence="2">Uncharacterized protein</fullName>
    </submittedName>
</protein>
<dbReference type="GeneID" id="54550644"/>
<gene>
    <name evidence="2" type="ORF">EI97DRAFT_429569</name>
</gene>
<dbReference type="AlphaFoldDB" id="A0A6A6JYS1"/>